<name>A0A2Z6ZWF0_9LAMI</name>
<evidence type="ECO:0000313" key="3">
    <source>
        <dbReference type="Proteomes" id="UP000250235"/>
    </source>
</evidence>
<evidence type="ECO:0000313" key="2">
    <source>
        <dbReference type="EMBL" id="KZV13618.1"/>
    </source>
</evidence>
<organism evidence="2 3">
    <name type="scientific">Dorcoceras hygrometricum</name>
    <dbReference type="NCBI Taxonomy" id="472368"/>
    <lineage>
        <taxon>Eukaryota</taxon>
        <taxon>Viridiplantae</taxon>
        <taxon>Streptophyta</taxon>
        <taxon>Embryophyta</taxon>
        <taxon>Tracheophyta</taxon>
        <taxon>Spermatophyta</taxon>
        <taxon>Magnoliopsida</taxon>
        <taxon>eudicotyledons</taxon>
        <taxon>Gunneridae</taxon>
        <taxon>Pentapetalae</taxon>
        <taxon>asterids</taxon>
        <taxon>lamiids</taxon>
        <taxon>Lamiales</taxon>
        <taxon>Gesneriaceae</taxon>
        <taxon>Didymocarpoideae</taxon>
        <taxon>Trichosporeae</taxon>
        <taxon>Loxocarpinae</taxon>
        <taxon>Dorcoceras</taxon>
    </lineage>
</organism>
<dbReference type="Proteomes" id="UP000250235">
    <property type="component" value="Unassembled WGS sequence"/>
</dbReference>
<feature type="compositionally biased region" description="Basic residues" evidence="1">
    <location>
        <begin position="1"/>
        <end position="16"/>
    </location>
</feature>
<accession>A0A2Z6ZWF0</accession>
<sequence>MRRKNARGPRQARRNRAPSCGDQQATMRATSSDRAPSSEQRTDTMRNSLRTSAVRFLCDAGQLLHSCGQRATRSGTIARQRQAERRDIARPAAPFDRLACAGHGQPSRAMRGQRTSVARVRARGDEDGAPPCAAAPWPMRR</sequence>
<feature type="region of interest" description="Disordered" evidence="1">
    <location>
        <begin position="1"/>
        <end position="46"/>
    </location>
</feature>
<reference evidence="2 3" key="1">
    <citation type="journal article" date="2015" name="Proc. Natl. Acad. Sci. U.S.A.">
        <title>The resurrection genome of Boea hygrometrica: A blueprint for survival of dehydration.</title>
        <authorList>
            <person name="Xiao L."/>
            <person name="Yang G."/>
            <person name="Zhang L."/>
            <person name="Yang X."/>
            <person name="Zhao S."/>
            <person name="Ji Z."/>
            <person name="Zhou Q."/>
            <person name="Hu M."/>
            <person name="Wang Y."/>
            <person name="Chen M."/>
            <person name="Xu Y."/>
            <person name="Jin H."/>
            <person name="Xiao X."/>
            <person name="Hu G."/>
            <person name="Bao F."/>
            <person name="Hu Y."/>
            <person name="Wan P."/>
            <person name="Li L."/>
            <person name="Deng X."/>
            <person name="Kuang T."/>
            <person name="Xiang C."/>
            <person name="Zhu J.K."/>
            <person name="Oliver M.J."/>
            <person name="He Y."/>
        </authorList>
    </citation>
    <scope>NUCLEOTIDE SEQUENCE [LARGE SCALE GENOMIC DNA]</scope>
    <source>
        <strain evidence="3">cv. XS01</strain>
    </source>
</reference>
<proteinExistence type="predicted"/>
<evidence type="ECO:0000256" key="1">
    <source>
        <dbReference type="SAM" id="MobiDB-lite"/>
    </source>
</evidence>
<feature type="compositionally biased region" description="Polar residues" evidence="1">
    <location>
        <begin position="21"/>
        <end position="46"/>
    </location>
</feature>
<dbReference type="EMBL" id="KV032042">
    <property type="protein sequence ID" value="KZV13618.1"/>
    <property type="molecule type" value="Genomic_DNA"/>
</dbReference>
<gene>
    <name evidence="2" type="ORF">F511_45218</name>
</gene>
<protein>
    <submittedName>
        <fullName evidence="2">Myosin-6-like</fullName>
    </submittedName>
</protein>
<feature type="region of interest" description="Disordered" evidence="1">
    <location>
        <begin position="69"/>
        <end position="141"/>
    </location>
</feature>
<keyword evidence="3" id="KW-1185">Reference proteome</keyword>
<feature type="compositionally biased region" description="Polar residues" evidence="1">
    <location>
        <begin position="69"/>
        <end position="79"/>
    </location>
</feature>
<dbReference type="AlphaFoldDB" id="A0A2Z6ZWF0"/>